<dbReference type="HAMAP" id="MF_00365">
    <property type="entry name" value="RecF"/>
    <property type="match status" value="1"/>
</dbReference>
<dbReference type="GO" id="GO:0006260">
    <property type="term" value="P:DNA replication"/>
    <property type="evidence" value="ECO:0007669"/>
    <property type="project" value="UniProtKB-UniRule"/>
</dbReference>
<evidence type="ECO:0000256" key="6">
    <source>
        <dbReference type="ARBA" id="ARBA00022741"/>
    </source>
</evidence>
<dbReference type="Proteomes" id="UP000664654">
    <property type="component" value="Unassembled WGS sequence"/>
</dbReference>
<keyword evidence="9 10" id="KW-0227">DNA damage</keyword>
<dbReference type="SUPFAM" id="SSF52540">
    <property type="entry name" value="P-loop containing nucleoside triphosphate hydrolases"/>
    <property type="match status" value="1"/>
</dbReference>
<dbReference type="InterPro" id="IPR003395">
    <property type="entry name" value="RecF/RecN/SMC_N"/>
</dbReference>
<evidence type="ECO:0000256" key="10">
    <source>
        <dbReference type="RuleBase" id="RU000578"/>
    </source>
</evidence>
<dbReference type="Pfam" id="PF02463">
    <property type="entry name" value="SMC_N"/>
    <property type="match status" value="1"/>
</dbReference>
<reference evidence="12" key="1">
    <citation type="submission" date="2021-03" db="EMBL/GenBank/DDBJ databases">
        <title>novel species isolated from a fishpond in China.</title>
        <authorList>
            <person name="Lu H."/>
            <person name="Cai Z."/>
        </authorList>
    </citation>
    <scope>NUCLEOTIDE SEQUENCE</scope>
    <source>
        <strain evidence="12">JCM 30855</strain>
    </source>
</reference>
<dbReference type="Gene3D" id="3.40.50.300">
    <property type="entry name" value="P-loop containing nucleotide triphosphate hydrolases"/>
    <property type="match status" value="1"/>
</dbReference>
<gene>
    <name evidence="9 12" type="primary">recF</name>
    <name evidence="12" type="ORF">J0A66_11615</name>
</gene>
<dbReference type="GO" id="GO:0005737">
    <property type="term" value="C:cytoplasm"/>
    <property type="evidence" value="ECO:0007669"/>
    <property type="project" value="UniProtKB-SubCell"/>
</dbReference>
<comment type="function">
    <text evidence="9 10">The RecF protein is involved in DNA metabolism; it is required for DNA replication and normal SOS inducibility. RecF binds preferentially to single-stranded, linear DNA. It also seems to bind ATP.</text>
</comment>
<evidence type="ECO:0000259" key="11">
    <source>
        <dbReference type="Pfam" id="PF02463"/>
    </source>
</evidence>
<dbReference type="InterPro" id="IPR001238">
    <property type="entry name" value="DNA-binding_RecF"/>
</dbReference>
<proteinExistence type="inferred from homology"/>
<sequence length="361" mass="41346">MKLDRIQIRQFRNLTDIDIRPASRLNLLLGSNGSGKSSLLEAIHYLGFGRSFRSNKHQHVIQHECDAFTVFCQVATEIRSGLLNIGYQRFRNGDSLIKVDGEPQKRISDLVRLLPIQLFTPASVEVISGSPGLRRKFLDWGLFHVEPSYLELSLRYQQVLKQRNALIRQGNLSREGHYWNEILATAGEQIDRLRKVFVEALEPYILRNLSYFLPEFCPEISYHSGWDSSLTLEQALHESKQKDQKYGFTSVGPHKADLRFRIKSVAAQELLSRGQARMLMAALLLAQSQHFQDTRSRGCVFLLDDIGAELDEDKRQAFIEALLNTSAQLFVTAIEKGQIDFVDNYTDKKVFHVEHGQVKEE</sequence>
<keyword evidence="8 9" id="KW-0238">DNA-binding</keyword>
<accession>A0A939DNJ7</accession>
<organism evidence="12 13">
    <name type="scientific">Bowmanella dokdonensis</name>
    <dbReference type="NCBI Taxonomy" id="751969"/>
    <lineage>
        <taxon>Bacteria</taxon>
        <taxon>Pseudomonadati</taxon>
        <taxon>Pseudomonadota</taxon>
        <taxon>Gammaproteobacteria</taxon>
        <taxon>Alteromonadales</taxon>
        <taxon>Alteromonadaceae</taxon>
        <taxon>Bowmanella</taxon>
    </lineage>
</organism>
<keyword evidence="13" id="KW-1185">Reference proteome</keyword>
<dbReference type="InterPro" id="IPR042174">
    <property type="entry name" value="RecF_2"/>
</dbReference>
<dbReference type="GO" id="GO:0005524">
    <property type="term" value="F:ATP binding"/>
    <property type="evidence" value="ECO:0007669"/>
    <property type="project" value="UniProtKB-UniRule"/>
</dbReference>
<dbReference type="InterPro" id="IPR027417">
    <property type="entry name" value="P-loop_NTPase"/>
</dbReference>
<feature type="domain" description="RecF/RecN/SMC N-terminal" evidence="11">
    <location>
        <begin position="3"/>
        <end position="354"/>
    </location>
</feature>
<dbReference type="GO" id="GO:0009432">
    <property type="term" value="P:SOS response"/>
    <property type="evidence" value="ECO:0007669"/>
    <property type="project" value="UniProtKB-UniRule"/>
</dbReference>
<evidence type="ECO:0000256" key="4">
    <source>
        <dbReference type="ARBA" id="ARBA00022490"/>
    </source>
</evidence>
<dbReference type="InterPro" id="IPR018078">
    <property type="entry name" value="DNA-binding_RecF_CS"/>
</dbReference>
<evidence type="ECO:0000256" key="5">
    <source>
        <dbReference type="ARBA" id="ARBA00022705"/>
    </source>
</evidence>
<comment type="subcellular location">
    <subcellularLocation>
        <location evidence="1 9 10">Cytoplasm</location>
    </subcellularLocation>
</comment>
<dbReference type="AlphaFoldDB" id="A0A939DNJ7"/>
<dbReference type="EMBL" id="JAFKCV010000005">
    <property type="protein sequence ID" value="MBN7825875.1"/>
    <property type="molecule type" value="Genomic_DNA"/>
</dbReference>
<evidence type="ECO:0000256" key="2">
    <source>
        <dbReference type="ARBA" id="ARBA00008016"/>
    </source>
</evidence>
<dbReference type="PROSITE" id="PS00618">
    <property type="entry name" value="RECF_2"/>
    <property type="match status" value="1"/>
</dbReference>
<evidence type="ECO:0000313" key="13">
    <source>
        <dbReference type="Proteomes" id="UP000664654"/>
    </source>
</evidence>
<evidence type="ECO:0000256" key="9">
    <source>
        <dbReference type="HAMAP-Rule" id="MF_00365"/>
    </source>
</evidence>
<keyword evidence="5 9" id="KW-0235">DNA replication</keyword>
<keyword evidence="9 10" id="KW-0742">SOS response</keyword>
<dbReference type="NCBIfam" id="TIGR00611">
    <property type="entry name" value="recf"/>
    <property type="match status" value="1"/>
</dbReference>
<evidence type="ECO:0000313" key="12">
    <source>
        <dbReference type="EMBL" id="MBN7825875.1"/>
    </source>
</evidence>
<dbReference type="GO" id="GO:0000731">
    <property type="term" value="P:DNA synthesis involved in DNA repair"/>
    <property type="evidence" value="ECO:0007669"/>
    <property type="project" value="TreeGrafter"/>
</dbReference>
<keyword evidence="9 10" id="KW-0234">DNA repair</keyword>
<evidence type="ECO:0000256" key="8">
    <source>
        <dbReference type="ARBA" id="ARBA00023125"/>
    </source>
</evidence>
<dbReference type="PANTHER" id="PTHR32182:SF0">
    <property type="entry name" value="DNA REPLICATION AND REPAIR PROTEIN RECF"/>
    <property type="match status" value="1"/>
</dbReference>
<dbReference type="GO" id="GO:0003697">
    <property type="term" value="F:single-stranded DNA binding"/>
    <property type="evidence" value="ECO:0007669"/>
    <property type="project" value="UniProtKB-UniRule"/>
</dbReference>
<evidence type="ECO:0000256" key="1">
    <source>
        <dbReference type="ARBA" id="ARBA00004496"/>
    </source>
</evidence>
<dbReference type="PANTHER" id="PTHR32182">
    <property type="entry name" value="DNA REPLICATION AND REPAIR PROTEIN RECF"/>
    <property type="match status" value="1"/>
</dbReference>
<dbReference type="Gene3D" id="1.20.1050.90">
    <property type="entry name" value="RecF/RecN/SMC, N-terminal domain"/>
    <property type="match status" value="1"/>
</dbReference>
<comment type="similarity">
    <text evidence="2 9 10">Belongs to the RecF family.</text>
</comment>
<dbReference type="GO" id="GO:0006302">
    <property type="term" value="P:double-strand break repair"/>
    <property type="evidence" value="ECO:0007669"/>
    <property type="project" value="TreeGrafter"/>
</dbReference>
<protein>
    <recommendedName>
        <fullName evidence="3 9">DNA replication and repair protein RecF</fullName>
    </recommendedName>
</protein>
<keyword evidence="6 9" id="KW-0547">Nucleotide-binding</keyword>
<dbReference type="RefSeq" id="WP_206573979.1">
    <property type="nucleotide sequence ID" value="NZ_JAFKCV010000005.1"/>
</dbReference>
<evidence type="ECO:0000256" key="7">
    <source>
        <dbReference type="ARBA" id="ARBA00022840"/>
    </source>
</evidence>
<keyword evidence="7 9" id="KW-0067">ATP-binding</keyword>
<name>A0A939DNJ7_9ALTE</name>
<evidence type="ECO:0000256" key="3">
    <source>
        <dbReference type="ARBA" id="ARBA00020170"/>
    </source>
</evidence>
<keyword evidence="4 9" id="KW-0963">Cytoplasm</keyword>
<comment type="caution">
    <text evidence="12">The sequence shown here is derived from an EMBL/GenBank/DDBJ whole genome shotgun (WGS) entry which is preliminary data.</text>
</comment>
<feature type="binding site" evidence="9">
    <location>
        <begin position="30"/>
        <end position="37"/>
    </location>
    <ligand>
        <name>ATP</name>
        <dbReference type="ChEBI" id="CHEBI:30616"/>
    </ligand>
</feature>